<reference evidence="1" key="1">
    <citation type="submission" date="2020-03" db="EMBL/GenBank/DDBJ databases">
        <title>The deep terrestrial virosphere.</title>
        <authorList>
            <person name="Holmfeldt K."/>
            <person name="Nilsson E."/>
            <person name="Simone D."/>
            <person name="Lopez-Fernandez M."/>
            <person name="Wu X."/>
            <person name="de Brujin I."/>
            <person name="Lundin D."/>
            <person name="Andersson A."/>
            <person name="Bertilsson S."/>
            <person name="Dopson M."/>
        </authorList>
    </citation>
    <scope>NUCLEOTIDE SEQUENCE</scope>
    <source>
        <strain evidence="1">TM448A00336</strain>
        <strain evidence="2">TM448B01973</strain>
    </source>
</reference>
<proteinExistence type="predicted"/>
<dbReference type="EMBL" id="MT144004">
    <property type="protein sequence ID" value="QJA46194.1"/>
    <property type="molecule type" value="Genomic_DNA"/>
</dbReference>
<evidence type="ECO:0000313" key="2">
    <source>
        <dbReference type="EMBL" id="QJI00495.1"/>
    </source>
</evidence>
<accession>A0A6H1ZF64</accession>
<gene>
    <name evidence="1" type="ORF">TM448A00336_0043</name>
    <name evidence="2" type="ORF">TM448B01973_0006</name>
</gene>
<protein>
    <recommendedName>
        <fullName evidence="3">Tail protein</fullName>
    </recommendedName>
</protein>
<name>A0A6H1ZF64_9ZZZZ</name>
<sequence>MAITQRDIPVDVRGLDFAEMASFTGADPGAKAALRAQNIVADPVWATFPQAVQKREFARGPDPAIIGGQGGAASFQIYCRGGSLLAGGAAESEAVSLLQHMGMSLTQRAAALTKITAATASTVVGLTVDIGAIVVGDIILVDGATTDKQMRMVTRVQDDVPGAGSTTLSVYPDFTDTPVNGDDMNAVDTLTPTIGEPAKYFGFDAWFGAGATDCWLANLLGCAGTFKIPTVSAGEVPMIDISMMIDRHTLTEASDTQVAETFSQPWPLLSSTCWLEGDTVDIESIGFDPGTQLVEKRSTAGAHGRVGFQHVSHAPVLDITPYHANELYTALADGTEKQFFFESIGSGVEYGWALYCGAIQITEIARDAMSNQILGAKPTLQCNDPGKNADVVSLPWFALAFTGNGP</sequence>
<dbReference type="EMBL" id="MT144856">
    <property type="protein sequence ID" value="QJI00495.1"/>
    <property type="molecule type" value="Genomic_DNA"/>
</dbReference>
<evidence type="ECO:0000313" key="1">
    <source>
        <dbReference type="EMBL" id="QJA46194.1"/>
    </source>
</evidence>
<organism evidence="1">
    <name type="scientific">viral metagenome</name>
    <dbReference type="NCBI Taxonomy" id="1070528"/>
    <lineage>
        <taxon>unclassified sequences</taxon>
        <taxon>metagenomes</taxon>
        <taxon>organismal metagenomes</taxon>
    </lineage>
</organism>
<evidence type="ECO:0008006" key="3">
    <source>
        <dbReference type="Google" id="ProtNLM"/>
    </source>
</evidence>
<dbReference type="AlphaFoldDB" id="A0A6H1ZF64"/>